<dbReference type="EMBL" id="WOFE01000009">
    <property type="protein sequence ID" value="MBM5572624.1"/>
    <property type="molecule type" value="Genomic_DNA"/>
</dbReference>
<dbReference type="RefSeq" id="WP_203571953.1">
    <property type="nucleotide sequence ID" value="NZ_WOFE01000009.1"/>
</dbReference>
<organism evidence="3 4">
    <name type="scientific">Deefgea chitinilytica</name>
    <dbReference type="NCBI Taxonomy" id="570276"/>
    <lineage>
        <taxon>Bacteria</taxon>
        <taxon>Pseudomonadati</taxon>
        <taxon>Pseudomonadota</taxon>
        <taxon>Betaproteobacteria</taxon>
        <taxon>Neisseriales</taxon>
        <taxon>Chitinibacteraceae</taxon>
        <taxon>Deefgea</taxon>
    </lineage>
</organism>
<dbReference type="Proteomes" id="UP001195660">
    <property type="component" value="Unassembled WGS sequence"/>
</dbReference>
<protein>
    <submittedName>
        <fullName evidence="3">Transporter substrate-binding domain-containing protein</fullName>
    </submittedName>
</protein>
<comment type="caution">
    <text evidence="3">The sequence shown here is derived from an EMBL/GenBank/DDBJ whole genome shotgun (WGS) entry which is preliminary data.</text>
</comment>
<dbReference type="Gene3D" id="3.40.190.10">
    <property type="entry name" value="Periplasmic binding protein-like II"/>
    <property type="match status" value="2"/>
</dbReference>
<proteinExistence type="predicted"/>
<feature type="domain" description="Solute-binding protein family 3/N-terminal" evidence="2">
    <location>
        <begin position="71"/>
        <end position="276"/>
    </location>
</feature>
<dbReference type="PANTHER" id="PTHR35936">
    <property type="entry name" value="MEMBRANE-BOUND LYTIC MUREIN TRANSGLYCOSYLASE F"/>
    <property type="match status" value="1"/>
</dbReference>
<keyword evidence="1" id="KW-0732">Signal</keyword>
<accession>A0ABS2CEN8</accession>
<dbReference type="Pfam" id="PF00497">
    <property type="entry name" value="SBP_bac_3"/>
    <property type="match status" value="1"/>
</dbReference>
<reference evidence="3 4" key="1">
    <citation type="submission" date="2019-11" db="EMBL/GenBank/DDBJ databases">
        <title>Novel Deefgea species.</title>
        <authorList>
            <person name="Han J.-H."/>
        </authorList>
    </citation>
    <scope>NUCLEOTIDE SEQUENCE [LARGE SCALE GENOMIC DNA]</scope>
    <source>
        <strain evidence="3 4">LMG 24817</strain>
    </source>
</reference>
<sequence>MIHLRRAQRFILSARPFFQSPSCHLAMLNLFRAAAVVLSFCAAASFGAPQTIALANGEWPPLLGEHLPNHGFGSQIVSRAFALKQIQVNYQFYPWKRALEEARSGRVAGTLLWSSNADRQKDFLISQPVYRSKTMLFFNRSRPIDWQQLRDLKGKNIGVTNGYSYGETFNGLINNRTLLADQANTDEQNFAKLLANRIDAFPCEEIIGMHIIRSEFNPEALQRINISPKPVHEEPMYLLISRRHPNAEQLLHSFNAGLAQMKRNGELDAILKKAFQR</sequence>
<evidence type="ECO:0000313" key="3">
    <source>
        <dbReference type="EMBL" id="MBM5572624.1"/>
    </source>
</evidence>
<evidence type="ECO:0000259" key="2">
    <source>
        <dbReference type="Pfam" id="PF00497"/>
    </source>
</evidence>
<dbReference type="PANTHER" id="PTHR35936:SF25">
    <property type="entry name" value="ABC TRANSPORTER SUBSTRATE-BINDING PROTEIN"/>
    <property type="match status" value="1"/>
</dbReference>
<dbReference type="InterPro" id="IPR001638">
    <property type="entry name" value="Solute-binding_3/MltF_N"/>
</dbReference>
<gene>
    <name evidence="3" type="ORF">GM173_13705</name>
</gene>
<evidence type="ECO:0000313" key="4">
    <source>
        <dbReference type="Proteomes" id="UP001195660"/>
    </source>
</evidence>
<dbReference type="SUPFAM" id="SSF53850">
    <property type="entry name" value="Periplasmic binding protein-like II"/>
    <property type="match status" value="1"/>
</dbReference>
<evidence type="ECO:0000256" key="1">
    <source>
        <dbReference type="ARBA" id="ARBA00022729"/>
    </source>
</evidence>
<name>A0ABS2CEN8_9NEIS</name>
<keyword evidence="4" id="KW-1185">Reference proteome</keyword>